<dbReference type="Proteomes" id="UP001595443">
    <property type="component" value="Unassembled WGS sequence"/>
</dbReference>
<dbReference type="EMBL" id="JBHRSK010000016">
    <property type="protein sequence ID" value="MFC2970021.1"/>
    <property type="molecule type" value="Genomic_DNA"/>
</dbReference>
<feature type="compositionally biased region" description="Acidic residues" evidence="2">
    <location>
        <begin position="77"/>
        <end position="100"/>
    </location>
</feature>
<keyword evidence="3" id="KW-0812">Transmembrane</keyword>
<feature type="coiled-coil region" evidence="1">
    <location>
        <begin position="178"/>
        <end position="282"/>
    </location>
</feature>
<keyword evidence="1" id="KW-0175">Coiled coil</keyword>
<evidence type="ECO:0000313" key="4">
    <source>
        <dbReference type="EMBL" id="MFC2970021.1"/>
    </source>
</evidence>
<gene>
    <name evidence="4" type="ORF">ACFOES_18135</name>
</gene>
<keyword evidence="3" id="KW-0472">Membrane</keyword>
<name>A0ABV7AKR4_9RHOB</name>
<feature type="region of interest" description="Disordered" evidence="2">
    <location>
        <begin position="1"/>
        <end position="121"/>
    </location>
</feature>
<sequence>MAGRKTSGEETISGEDIAAPETPESEAPDAEPVAAAERQPDDAEEIALPEPEDMAEEPVEAEEDADADEMQVVEPEDRAEADDSYLEDDYVDDDYVEPEPEPGYAPEPEVEAPPPPAPPQVIKRGPGFFPLVLGGIVAAGIGFAGAQYLGPQGWLPFGPAGQDTAALKATLADQAAAIAALQDGVKQAQAAADAAKTAAAQVPASDAGPRIDALKQALSAEIETNKTALAKLDERLTAVEKRPAAGGDGVSGSALGAYERDVQALRDKLQAESDKTAALAEKVSTMSAEVDKRIAAADAAAQAAKDKAAADARAATARGALMRLEAALDAGGSFIDPVAELQKAGVTVPEALSGAAETGVPTLADLQQSFPEAARTALAASIPETMGDSVTGRIAAFLQAQTGARSLTPRPGDSPDAVLSRAEAALRGGKPADAVEMLKALPEAGQKKMADWVAQAQTRIDALDAARQVAAGLNGK</sequence>
<reference evidence="5" key="1">
    <citation type="journal article" date="2019" name="Int. J. Syst. Evol. Microbiol.">
        <title>The Global Catalogue of Microorganisms (GCM) 10K type strain sequencing project: providing services to taxonomists for standard genome sequencing and annotation.</title>
        <authorList>
            <consortium name="The Broad Institute Genomics Platform"/>
            <consortium name="The Broad Institute Genome Sequencing Center for Infectious Disease"/>
            <person name="Wu L."/>
            <person name="Ma J."/>
        </authorList>
    </citation>
    <scope>NUCLEOTIDE SEQUENCE [LARGE SCALE GENOMIC DNA]</scope>
    <source>
        <strain evidence="5">KCTC 62192</strain>
    </source>
</reference>
<evidence type="ECO:0000256" key="2">
    <source>
        <dbReference type="SAM" id="MobiDB-lite"/>
    </source>
</evidence>
<organism evidence="4 5">
    <name type="scientific">Acidimangrovimonas pyrenivorans</name>
    <dbReference type="NCBI Taxonomy" id="2030798"/>
    <lineage>
        <taxon>Bacteria</taxon>
        <taxon>Pseudomonadati</taxon>
        <taxon>Pseudomonadota</taxon>
        <taxon>Alphaproteobacteria</taxon>
        <taxon>Rhodobacterales</taxon>
        <taxon>Paracoccaceae</taxon>
        <taxon>Acidimangrovimonas</taxon>
    </lineage>
</organism>
<keyword evidence="5" id="KW-1185">Reference proteome</keyword>
<feature type="compositionally biased region" description="Acidic residues" evidence="2">
    <location>
        <begin position="42"/>
        <end position="71"/>
    </location>
</feature>
<dbReference type="RefSeq" id="WP_377834778.1">
    <property type="nucleotide sequence ID" value="NZ_JBHRSK010000016.1"/>
</dbReference>
<protein>
    <submittedName>
        <fullName evidence="4">COG4223 family protein</fullName>
    </submittedName>
</protein>
<proteinExistence type="predicted"/>
<feature type="compositionally biased region" description="Pro residues" evidence="2">
    <location>
        <begin position="101"/>
        <end position="119"/>
    </location>
</feature>
<accession>A0ABV7AKR4</accession>
<evidence type="ECO:0000256" key="1">
    <source>
        <dbReference type="SAM" id="Coils"/>
    </source>
</evidence>
<evidence type="ECO:0000313" key="5">
    <source>
        <dbReference type="Proteomes" id="UP001595443"/>
    </source>
</evidence>
<keyword evidence="3" id="KW-1133">Transmembrane helix</keyword>
<evidence type="ECO:0000256" key="3">
    <source>
        <dbReference type="SAM" id="Phobius"/>
    </source>
</evidence>
<feature type="transmembrane region" description="Helical" evidence="3">
    <location>
        <begin position="128"/>
        <end position="149"/>
    </location>
</feature>
<comment type="caution">
    <text evidence="4">The sequence shown here is derived from an EMBL/GenBank/DDBJ whole genome shotgun (WGS) entry which is preliminary data.</text>
</comment>